<feature type="transmembrane region" description="Helical" evidence="1">
    <location>
        <begin position="46"/>
        <end position="69"/>
    </location>
</feature>
<accession>A0AAW4WGM0</accession>
<keyword evidence="5" id="KW-1185">Reference proteome</keyword>
<reference evidence="2" key="2">
    <citation type="submission" date="2021-10" db="EMBL/GenBank/DDBJ databases">
        <title>Anaerobic single-cell dispensing facilitates the cultivation of human gut bacteria.</title>
        <authorList>
            <person name="Afrizal A."/>
        </authorList>
    </citation>
    <scope>NUCLEOTIDE SEQUENCE</scope>
    <source>
        <strain evidence="2">CLA-AA-H204</strain>
    </source>
</reference>
<reference evidence="3 5" key="1">
    <citation type="journal article" date="2021" name="ISME Commun">
        <title>Automated analysis of genomic sequences facilitates high-throughput and comprehensive description of bacteria.</title>
        <authorList>
            <person name="Hitch T.C.A."/>
        </authorList>
    </citation>
    <scope>NUCLEOTIDE SEQUENCE [LARGE SCALE GENOMIC DNA]</scope>
    <source>
        <strain evidence="3 5">Sanger_19</strain>
    </source>
</reference>
<keyword evidence="1" id="KW-0472">Membrane</keyword>
<evidence type="ECO:0000313" key="3">
    <source>
        <dbReference type="EMBL" id="MCU6717841.1"/>
    </source>
</evidence>
<feature type="transmembrane region" description="Helical" evidence="1">
    <location>
        <begin position="75"/>
        <end position="100"/>
    </location>
</feature>
<reference evidence="3" key="3">
    <citation type="submission" date="2022-09" db="EMBL/GenBank/DDBJ databases">
        <authorList>
            <person name="Hitch T.C.A."/>
        </authorList>
    </citation>
    <scope>NUCLEOTIDE SEQUENCE</scope>
    <source>
        <strain evidence="3">Sanger_19</strain>
    </source>
</reference>
<proteinExistence type="predicted"/>
<dbReference type="RefSeq" id="WP_022244347.1">
    <property type="nucleotide sequence ID" value="NZ_JAJEQW010000005.1"/>
</dbReference>
<dbReference type="EMBL" id="JAOQKI010000019">
    <property type="protein sequence ID" value="MCU6717841.1"/>
    <property type="molecule type" value="Genomic_DNA"/>
</dbReference>
<gene>
    <name evidence="2" type="ORF">LKD47_06085</name>
    <name evidence="3" type="ORF">OCV43_11250</name>
</gene>
<feature type="transmembrane region" description="Helical" evidence="1">
    <location>
        <begin position="112"/>
        <end position="136"/>
    </location>
</feature>
<dbReference type="InterPro" id="IPR020144">
    <property type="entry name" value="SpoVAB"/>
</dbReference>
<name>A0AAW4WGM0_9FIRM</name>
<evidence type="ECO:0000313" key="5">
    <source>
        <dbReference type="Proteomes" id="UP001209666"/>
    </source>
</evidence>
<dbReference type="EMBL" id="JAJEQW010000005">
    <property type="protein sequence ID" value="MCC2241870.1"/>
    <property type="molecule type" value="Genomic_DNA"/>
</dbReference>
<dbReference type="Pfam" id="PF13782">
    <property type="entry name" value="SpoVAB"/>
    <property type="match status" value="1"/>
</dbReference>
<keyword evidence="1" id="KW-1133">Transmembrane helix</keyword>
<protein>
    <submittedName>
        <fullName evidence="2">Stage V sporulation protein AB</fullName>
    </submittedName>
</protein>
<dbReference type="Proteomes" id="UP001209666">
    <property type="component" value="Unassembled WGS sequence"/>
</dbReference>
<dbReference type="AlphaFoldDB" id="A0AAW4WGM0"/>
<keyword evidence="1" id="KW-0812">Transmembrane</keyword>
<dbReference type="Proteomes" id="UP001198893">
    <property type="component" value="Unassembled WGS sequence"/>
</dbReference>
<organism evidence="2 4">
    <name type="scientific">Roseburia amylophila</name>
    <dbReference type="NCBI Taxonomy" id="2981794"/>
    <lineage>
        <taxon>Bacteria</taxon>
        <taxon>Bacillati</taxon>
        <taxon>Bacillota</taxon>
        <taxon>Clostridia</taxon>
        <taxon>Lachnospirales</taxon>
        <taxon>Lachnospiraceae</taxon>
        <taxon>Roseburia</taxon>
    </lineage>
</organism>
<comment type="caution">
    <text evidence="2">The sequence shown here is derived from an EMBL/GenBank/DDBJ whole genome shotgun (WGS) entry which is preliminary data.</text>
</comment>
<evidence type="ECO:0000256" key="1">
    <source>
        <dbReference type="SAM" id="Phobius"/>
    </source>
</evidence>
<evidence type="ECO:0000313" key="2">
    <source>
        <dbReference type="EMBL" id="MCC2241870.1"/>
    </source>
</evidence>
<feature type="transmembrane region" description="Helical" evidence="1">
    <location>
        <begin position="6"/>
        <end position="34"/>
    </location>
</feature>
<sequence>MWIRHVFLGLAGLTAGAAVAGGTFAFLIMLNIIPRMIGKTKTAARICLYENMIVLGGIGGNLLSVFLMMRIPLGHIFLGVYGICAGLFVGCVAVALAEILKTFPVIFRRTKVKVGLWVILWFMALGKTAGSLFYFIRRLSDS</sequence>
<evidence type="ECO:0000313" key="4">
    <source>
        <dbReference type="Proteomes" id="UP001198893"/>
    </source>
</evidence>